<organism evidence="9 10">
    <name type="scientific">Synchytrium endobioticum</name>
    <dbReference type="NCBI Taxonomy" id="286115"/>
    <lineage>
        <taxon>Eukaryota</taxon>
        <taxon>Fungi</taxon>
        <taxon>Fungi incertae sedis</taxon>
        <taxon>Chytridiomycota</taxon>
        <taxon>Chytridiomycota incertae sedis</taxon>
        <taxon>Chytridiomycetes</taxon>
        <taxon>Synchytriales</taxon>
        <taxon>Synchytriaceae</taxon>
        <taxon>Synchytrium</taxon>
    </lineage>
</organism>
<evidence type="ECO:0000256" key="4">
    <source>
        <dbReference type="ARBA" id="ARBA00023098"/>
    </source>
</evidence>
<evidence type="ECO:0000313" key="10">
    <source>
        <dbReference type="Proteomes" id="UP000317494"/>
    </source>
</evidence>
<dbReference type="VEuPathDB" id="FungiDB:SeMB42_g01940"/>
<dbReference type="NCBIfam" id="NF004517">
    <property type="entry name" value="PRK05862.1"/>
    <property type="match status" value="1"/>
</dbReference>
<dbReference type="Pfam" id="PF00378">
    <property type="entry name" value="ECH_1"/>
    <property type="match status" value="1"/>
</dbReference>
<evidence type="ECO:0000256" key="3">
    <source>
        <dbReference type="ARBA" id="ARBA00022832"/>
    </source>
</evidence>
<dbReference type="CDD" id="cd06558">
    <property type="entry name" value="crotonase-like"/>
    <property type="match status" value="1"/>
</dbReference>
<dbReference type="InterPro" id="IPR014748">
    <property type="entry name" value="Enoyl-CoA_hydra_C"/>
</dbReference>
<sequence length="281" mass="30305">MFAATIISRLAPRPSRRPFSSTAISSYEYILTSRKGKVGIVQLNRPRALNALSSPLMKELNEALRAFDTDGEVGCMVLTGSEKGFAAGADIKEMKDKTFPDIYVNNFIADWTGITKIRKPIIAAVNGFALGGGCELAMMCDLIYAGATAKFGQPEIKLGVIPGAGGSQRLTHAIGKSKAMELVLKGNMITAEEAEKAGLVARVYPVETLVDEAVKTAEVIAGYSTPVVIMAKEAVNKAFELSLEEGLHLERRLFHAAFATKDQKEGMSAFIDKRAPKFTNQ</sequence>
<reference evidence="10 11" key="1">
    <citation type="journal article" date="2019" name="Sci. Rep.">
        <title>Comparative genomics of chytrid fungi reveal insights into the obligate biotrophic and pathogenic lifestyle of Synchytrium endobioticum.</title>
        <authorList>
            <person name="van de Vossenberg B.T.L.H."/>
            <person name="Warris S."/>
            <person name="Nguyen H.D.T."/>
            <person name="van Gent-Pelzer M.P.E."/>
            <person name="Joly D.L."/>
            <person name="van de Geest H.C."/>
            <person name="Bonants P.J.M."/>
            <person name="Smith D.S."/>
            <person name="Levesque C.A."/>
            <person name="van der Lee T.A.J."/>
        </authorList>
    </citation>
    <scope>NUCLEOTIDE SEQUENCE [LARGE SCALE GENOMIC DNA]</scope>
    <source>
        <strain evidence="8 11">LEV6574</strain>
        <strain evidence="9 10">MB42</strain>
    </source>
</reference>
<dbReference type="OrthoDB" id="2018133at2759"/>
<dbReference type="STRING" id="286115.A0A507DID6"/>
<evidence type="ECO:0000256" key="1">
    <source>
        <dbReference type="ARBA" id="ARBA00005254"/>
    </source>
</evidence>
<dbReference type="Gene3D" id="1.10.12.10">
    <property type="entry name" value="Lyase 2-enoyl-coa Hydratase, Chain A, domain 2"/>
    <property type="match status" value="1"/>
</dbReference>
<dbReference type="PANTHER" id="PTHR11941:SF54">
    <property type="entry name" value="ENOYL-COA HYDRATASE, MITOCHONDRIAL"/>
    <property type="match status" value="1"/>
</dbReference>
<evidence type="ECO:0000256" key="5">
    <source>
        <dbReference type="ARBA" id="ARBA00023239"/>
    </source>
</evidence>
<proteinExistence type="inferred from homology"/>
<evidence type="ECO:0000313" key="8">
    <source>
        <dbReference type="EMBL" id="TPX49155.1"/>
    </source>
</evidence>
<dbReference type="Proteomes" id="UP000317494">
    <property type="component" value="Unassembled WGS sequence"/>
</dbReference>
<dbReference type="InterPro" id="IPR001753">
    <property type="entry name" value="Enoyl-CoA_hydra/iso"/>
</dbReference>
<dbReference type="GO" id="GO:0004300">
    <property type="term" value="F:enoyl-CoA hydratase activity"/>
    <property type="evidence" value="ECO:0007669"/>
    <property type="project" value="UniProtKB-EC"/>
</dbReference>
<dbReference type="GO" id="GO:0005739">
    <property type="term" value="C:mitochondrion"/>
    <property type="evidence" value="ECO:0007669"/>
    <property type="project" value="TreeGrafter"/>
</dbReference>
<dbReference type="Gene3D" id="3.90.226.10">
    <property type="entry name" value="2-enoyl-CoA Hydratase, Chain A, domain 1"/>
    <property type="match status" value="1"/>
</dbReference>
<evidence type="ECO:0000313" key="9">
    <source>
        <dbReference type="EMBL" id="TPX51343.1"/>
    </source>
</evidence>
<keyword evidence="5" id="KW-0456">Lyase</keyword>
<dbReference type="FunFam" id="3.90.226.10:FF:000019">
    <property type="entry name" value="Enoyl-CoA hydratase, mitochondrial"/>
    <property type="match status" value="1"/>
</dbReference>
<comment type="similarity">
    <text evidence="1 7">Belongs to the enoyl-CoA hydratase/isomerase family.</text>
</comment>
<protein>
    <recommendedName>
        <fullName evidence="6">Probable enoyl-CoA hydratase, mitochondrial</fullName>
        <ecNumber evidence="2">4.2.1.17</ecNumber>
    </recommendedName>
</protein>
<dbReference type="SUPFAM" id="SSF52096">
    <property type="entry name" value="ClpP/crotonase"/>
    <property type="match status" value="1"/>
</dbReference>
<keyword evidence="4" id="KW-0443">Lipid metabolism</keyword>
<dbReference type="PROSITE" id="PS00166">
    <property type="entry name" value="ENOYL_COA_HYDRATASE"/>
    <property type="match status" value="1"/>
</dbReference>
<comment type="caution">
    <text evidence="9">The sequence shown here is derived from an EMBL/GenBank/DDBJ whole genome shotgun (WGS) entry which is preliminary data.</text>
</comment>
<dbReference type="EC" id="4.2.1.17" evidence="2"/>
<name>A0A507DID6_9FUNG</name>
<evidence type="ECO:0000256" key="2">
    <source>
        <dbReference type="ARBA" id="ARBA00012076"/>
    </source>
</evidence>
<accession>A0A507DID6</accession>
<keyword evidence="3" id="KW-0276">Fatty acid metabolism</keyword>
<keyword evidence="10" id="KW-1185">Reference proteome</keyword>
<dbReference type="PANTHER" id="PTHR11941">
    <property type="entry name" value="ENOYL-COA HYDRATASE-RELATED"/>
    <property type="match status" value="1"/>
</dbReference>
<dbReference type="InterPro" id="IPR029045">
    <property type="entry name" value="ClpP/crotonase-like_dom_sf"/>
</dbReference>
<dbReference type="Proteomes" id="UP000320475">
    <property type="component" value="Unassembled WGS sequence"/>
</dbReference>
<gene>
    <name evidence="8" type="ORF">SeLEV6574_g01650</name>
    <name evidence="9" type="ORF">SeMB42_g01940</name>
</gene>
<dbReference type="EMBL" id="QEAN01000055">
    <property type="protein sequence ID" value="TPX51343.1"/>
    <property type="molecule type" value="Genomic_DNA"/>
</dbReference>
<dbReference type="AlphaFoldDB" id="A0A507DID6"/>
<dbReference type="EMBL" id="QEAM01000039">
    <property type="protein sequence ID" value="TPX49155.1"/>
    <property type="molecule type" value="Genomic_DNA"/>
</dbReference>
<evidence type="ECO:0000256" key="7">
    <source>
        <dbReference type="RuleBase" id="RU003707"/>
    </source>
</evidence>
<dbReference type="InterPro" id="IPR018376">
    <property type="entry name" value="Enoyl-CoA_hyd/isom_CS"/>
</dbReference>
<dbReference type="FunFam" id="1.10.12.10:FF:000001">
    <property type="entry name" value="Probable enoyl-CoA hydratase, mitochondrial"/>
    <property type="match status" value="1"/>
</dbReference>
<evidence type="ECO:0000313" key="11">
    <source>
        <dbReference type="Proteomes" id="UP000320475"/>
    </source>
</evidence>
<evidence type="ECO:0000256" key="6">
    <source>
        <dbReference type="ARBA" id="ARBA00073937"/>
    </source>
</evidence>
<dbReference type="GO" id="GO:0006635">
    <property type="term" value="P:fatty acid beta-oxidation"/>
    <property type="evidence" value="ECO:0007669"/>
    <property type="project" value="TreeGrafter"/>
</dbReference>